<evidence type="ECO:0000313" key="3">
    <source>
        <dbReference type="EMBL" id="TPG35826.1"/>
    </source>
</evidence>
<keyword evidence="2" id="KW-0812">Transmembrane</keyword>
<feature type="transmembrane region" description="Helical" evidence="2">
    <location>
        <begin position="16"/>
        <end position="39"/>
    </location>
</feature>
<name>A0A502EH55_9MYCO</name>
<organism evidence="3 4">
    <name type="scientific">Mycolicibacterium hodleri</name>
    <dbReference type="NCBI Taxonomy" id="49897"/>
    <lineage>
        <taxon>Bacteria</taxon>
        <taxon>Bacillati</taxon>
        <taxon>Actinomycetota</taxon>
        <taxon>Actinomycetes</taxon>
        <taxon>Mycobacteriales</taxon>
        <taxon>Mycobacteriaceae</taxon>
        <taxon>Mycolicibacterium</taxon>
    </lineage>
</organism>
<dbReference type="EMBL" id="RCZG01000002">
    <property type="protein sequence ID" value="TPG35826.1"/>
    <property type="molecule type" value="Genomic_DNA"/>
</dbReference>
<dbReference type="OrthoDB" id="4762603at2"/>
<accession>A0A502EH55</accession>
<dbReference type="AlphaFoldDB" id="A0A502EH55"/>
<evidence type="ECO:0000256" key="1">
    <source>
        <dbReference type="SAM" id="MobiDB-lite"/>
    </source>
</evidence>
<gene>
    <name evidence="3" type="ORF">EAH80_07180</name>
</gene>
<dbReference type="Proteomes" id="UP000320095">
    <property type="component" value="Unassembled WGS sequence"/>
</dbReference>
<proteinExistence type="predicted"/>
<comment type="caution">
    <text evidence="3">The sequence shown here is derived from an EMBL/GenBank/DDBJ whole genome shotgun (WGS) entry which is preliminary data.</text>
</comment>
<feature type="region of interest" description="Disordered" evidence="1">
    <location>
        <begin position="71"/>
        <end position="93"/>
    </location>
</feature>
<feature type="transmembrane region" description="Helical" evidence="2">
    <location>
        <begin position="45"/>
        <end position="67"/>
    </location>
</feature>
<protein>
    <submittedName>
        <fullName evidence="3">Uncharacterized protein</fullName>
    </submittedName>
</protein>
<dbReference type="RefSeq" id="WP_140689146.1">
    <property type="nucleotide sequence ID" value="NZ_RCZG01000002.1"/>
</dbReference>
<evidence type="ECO:0000313" key="4">
    <source>
        <dbReference type="Proteomes" id="UP000320095"/>
    </source>
</evidence>
<evidence type="ECO:0000256" key="2">
    <source>
        <dbReference type="SAM" id="Phobius"/>
    </source>
</evidence>
<keyword evidence="2" id="KW-0472">Membrane</keyword>
<reference evidence="3 4" key="1">
    <citation type="journal article" date="2019" name="Environ. Microbiol.">
        <title>Species interactions and distinct microbial communities in high Arctic permafrost affected cryosols are associated with the CH4 and CO2 gas fluxes.</title>
        <authorList>
            <person name="Altshuler I."/>
            <person name="Hamel J."/>
            <person name="Turney S."/>
            <person name="Magnuson E."/>
            <person name="Levesque R."/>
            <person name="Greer C."/>
            <person name="Whyte L.G."/>
        </authorList>
    </citation>
    <scope>NUCLEOTIDE SEQUENCE [LARGE SCALE GENOMIC DNA]</scope>
    <source>
        <strain evidence="3 4">S5.20</strain>
    </source>
</reference>
<keyword evidence="2" id="KW-1133">Transmembrane helix</keyword>
<sequence length="93" mass="9332">MADQSLRDTDDPAAEILATGGLITLLGTVVATVIAVVALGDGDSALAGILGAVALISFAASLVFFAADSNRSEGAPLPFPSWLRTESETAAEV</sequence>
<keyword evidence="4" id="KW-1185">Reference proteome</keyword>